<feature type="transmembrane region" description="Helical" evidence="1">
    <location>
        <begin position="12"/>
        <end position="32"/>
    </location>
</feature>
<dbReference type="AlphaFoldDB" id="A0AAV2PQV9"/>
<feature type="transmembrane region" description="Helical" evidence="1">
    <location>
        <begin position="44"/>
        <end position="69"/>
    </location>
</feature>
<feature type="non-terminal residue" evidence="2">
    <location>
        <position position="317"/>
    </location>
</feature>
<organism evidence="2 3">
    <name type="scientific">Meganyctiphanes norvegica</name>
    <name type="common">Northern krill</name>
    <name type="synonym">Thysanopoda norvegica</name>
    <dbReference type="NCBI Taxonomy" id="48144"/>
    <lineage>
        <taxon>Eukaryota</taxon>
        <taxon>Metazoa</taxon>
        <taxon>Ecdysozoa</taxon>
        <taxon>Arthropoda</taxon>
        <taxon>Crustacea</taxon>
        <taxon>Multicrustacea</taxon>
        <taxon>Malacostraca</taxon>
        <taxon>Eumalacostraca</taxon>
        <taxon>Eucarida</taxon>
        <taxon>Euphausiacea</taxon>
        <taxon>Euphausiidae</taxon>
        <taxon>Meganyctiphanes</taxon>
    </lineage>
</organism>
<accession>A0AAV2PQV9</accession>
<evidence type="ECO:0000256" key="1">
    <source>
        <dbReference type="SAM" id="Phobius"/>
    </source>
</evidence>
<dbReference type="Proteomes" id="UP001497623">
    <property type="component" value="Unassembled WGS sequence"/>
</dbReference>
<protein>
    <submittedName>
        <fullName evidence="2">Uncharacterized protein</fullName>
    </submittedName>
</protein>
<feature type="transmembrane region" description="Helical" evidence="1">
    <location>
        <begin position="258"/>
        <end position="276"/>
    </location>
</feature>
<dbReference type="EMBL" id="CAXKWB010001226">
    <property type="protein sequence ID" value="CAL4063694.1"/>
    <property type="molecule type" value="Genomic_DNA"/>
</dbReference>
<feature type="non-terminal residue" evidence="2">
    <location>
        <position position="1"/>
    </location>
</feature>
<keyword evidence="1" id="KW-0812">Transmembrane</keyword>
<feature type="transmembrane region" description="Helical" evidence="1">
    <location>
        <begin position="296"/>
        <end position="316"/>
    </location>
</feature>
<keyword evidence="1" id="KW-1133">Transmembrane helix</keyword>
<feature type="transmembrane region" description="Helical" evidence="1">
    <location>
        <begin position="81"/>
        <end position="101"/>
    </location>
</feature>
<gene>
    <name evidence="2" type="ORF">MNOR_LOCUS3549</name>
</gene>
<evidence type="ECO:0000313" key="3">
    <source>
        <dbReference type="Proteomes" id="UP001497623"/>
    </source>
</evidence>
<proteinExistence type="predicted"/>
<reference evidence="2 3" key="1">
    <citation type="submission" date="2024-05" db="EMBL/GenBank/DDBJ databases">
        <authorList>
            <person name="Wallberg A."/>
        </authorList>
    </citation>
    <scope>NUCLEOTIDE SEQUENCE [LARGE SCALE GENOMIC DNA]</scope>
</reference>
<sequence length="317" mass="35849">VLLKDDGVLDPITWVSVLGLVTSSLSLSKTYTEYSASQNSSPTSPLFTFVTAFIATGGRILVSCLMAMVYDDYNFVIDESATWRIFLPVSTAIGIQITLFLSQLCFNTCRKANGHNCLCLRQNKDSYELRSAQLVDRNSTPCSNNVYFSKHSDINEIENICTLKKQKYQNQWKHACLRVSGIQSLLYSITVDGHSHFGLWSSACYAAWALWIRLHFYRESLRYAVEYVDISTAALTFAMLSYTMNAILVMINDQHRRGGLLVSMLFIIYPIFSYIMASFKEYNYHLLSYNPPFYSIISILNPIVIVAGLVILANIIS</sequence>
<feature type="transmembrane region" description="Helical" evidence="1">
    <location>
        <begin position="230"/>
        <end position="251"/>
    </location>
</feature>
<keyword evidence="1" id="KW-0472">Membrane</keyword>
<evidence type="ECO:0000313" key="2">
    <source>
        <dbReference type="EMBL" id="CAL4063694.1"/>
    </source>
</evidence>
<keyword evidence="3" id="KW-1185">Reference proteome</keyword>
<feature type="transmembrane region" description="Helical" evidence="1">
    <location>
        <begin position="197"/>
        <end position="218"/>
    </location>
</feature>
<comment type="caution">
    <text evidence="2">The sequence shown here is derived from an EMBL/GenBank/DDBJ whole genome shotgun (WGS) entry which is preliminary data.</text>
</comment>
<name>A0AAV2PQV9_MEGNR</name>